<dbReference type="Proteomes" id="UP000198525">
    <property type="component" value="Unassembled WGS sequence"/>
</dbReference>
<dbReference type="EMBL" id="FNES01000003">
    <property type="protein sequence ID" value="SDJ10708.1"/>
    <property type="molecule type" value="Genomic_DNA"/>
</dbReference>
<evidence type="ECO:0000256" key="1">
    <source>
        <dbReference type="SAM" id="MobiDB-lite"/>
    </source>
</evidence>
<dbReference type="STRING" id="376427.SAMN04487954_10357"/>
<keyword evidence="4" id="KW-1185">Reference proteome</keyword>
<dbReference type="InterPro" id="IPR014820">
    <property type="entry name" value="PriCT_1"/>
</dbReference>
<accession>A0A1G8R183</accession>
<evidence type="ECO:0000259" key="2">
    <source>
        <dbReference type="SMART" id="SM00942"/>
    </source>
</evidence>
<dbReference type="Pfam" id="PF13148">
    <property type="entry name" value="DUF3987"/>
    <property type="match status" value="1"/>
</dbReference>
<dbReference type="InterPro" id="IPR025048">
    <property type="entry name" value="DUF3987"/>
</dbReference>
<dbReference type="AlphaFoldDB" id="A0A1G8R183"/>
<name>A0A1G8R183_9GAMM</name>
<evidence type="ECO:0000313" key="3">
    <source>
        <dbReference type="EMBL" id="SDJ10708.1"/>
    </source>
</evidence>
<dbReference type="SMART" id="SM00942">
    <property type="entry name" value="PriCT_1"/>
    <property type="match status" value="1"/>
</dbReference>
<dbReference type="Gene3D" id="3.30.70.1790">
    <property type="entry name" value="RepB DNA-primase, N-terminal domain"/>
    <property type="match status" value="1"/>
</dbReference>
<protein>
    <recommendedName>
        <fullName evidence="2">Primase C-terminal 1 domain-containing protein</fullName>
    </recommendedName>
</protein>
<sequence length="839" mass="90655">MTDNQRAPDQGGRAPDADMSLRKARPQYSTAAEFLEALAGGGPVTFQTFDDSEEKRRALAGTLHGTLESHGRRLATANDQGGGVFVCFNATDGDGRKAANVTAVRGLVADVDVPQPLQGLLARVQGAGMPPPTLVVESSPQRFHLYWLTPYPGEIPLEEFKPLQQALAKACDSDSSVCDLPRVLRLPGFLHRKAEPFTVALVRKDGPRYPAQALRQALAPYSDTPATSAPQQETAAPAAEGGHYARRALESAAYAVQSAGQGQRNNTLNREALGVFGLVKGGALNEAEVRQALTRAAEGAGLKAAEIDATLASAWRSARSRELPRVSRRRAANDAQVPPPEGGGNVDLRPLPLAAVPSLPRYPLDALGPLLGEAAERLAWHVQAPDGMAGQSVLAAAALAVQGHVDVERGVIGAGPSSLFCITVAESGERKSTMDRLALRPVREWERVRRESQREELARFKAGHEAWQLRRQSLVNANKGKADKALTAQEQEMLAQELANHDMQEPRPPTRPQMTFEEPTQEGVYRHLQEGHPSAGLVSDEGVGFFGGHGMSEDNRGRTIATLSKLWDGAPITRTRGAAGESGILAGRRLSAHLMLQPVVAAQVMGDPLLTGQGFLARFLVMRAPSLVGQRFLMNRDPRHGVEHEAAVGHYWQALTELVNRPLDIEQETGEIRPRMAKIEGASYQAWAAFHDRVERDLGESGRLSLVQGFASKAADNAARIAAIFAHLEGELHPQVEHIERGAALMGYYLESMAIHTDTAQQDQRELQARDVLEAIRDKFGGRLSAQDFNRLPNPYRSAGKVRPLLALLVETGHLEVCAVNAQQKPRAWRVCSTGGGQG</sequence>
<reference evidence="3 4" key="1">
    <citation type="submission" date="2016-10" db="EMBL/GenBank/DDBJ databases">
        <authorList>
            <person name="de Groot N.N."/>
        </authorList>
    </citation>
    <scope>NUCLEOTIDE SEQUENCE [LARGE SCALE GENOMIC DNA]</scope>
    <source>
        <strain evidence="3 4">CGMCC 1.6133</strain>
    </source>
</reference>
<dbReference type="Pfam" id="PF16793">
    <property type="entry name" value="RepB_primase"/>
    <property type="match status" value="1"/>
</dbReference>
<gene>
    <name evidence="3" type="ORF">SAMN04487954_10357</name>
</gene>
<feature type="domain" description="Primase C-terminal 1" evidence="2">
    <location>
        <begin position="253"/>
        <end position="320"/>
    </location>
</feature>
<proteinExistence type="predicted"/>
<feature type="region of interest" description="Disordered" evidence="1">
    <location>
        <begin position="325"/>
        <end position="348"/>
    </location>
</feature>
<feature type="region of interest" description="Disordered" evidence="1">
    <location>
        <begin position="1"/>
        <end position="25"/>
    </location>
</feature>
<organism evidence="3 4">
    <name type="scientific">Billgrantia gudaonensis</name>
    <dbReference type="NCBI Taxonomy" id="376427"/>
    <lineage>
        <taxon>Bacteria</taxon>
        <taxon>Pseudomonadati</taxon>
        <taxon>Pseudomonadota</taxon>
        <taxon>Gammaproteobacteria</taxon>
        <taxon>Oceanospirillales</taxon>
        <taxon>Halomonadaceae</taxon>
        <taxon>Billgrantia</taxon>
    </lineage>
</organism>
<dbReference type="InterPro" id="IPR039459">
    <property type="entry name" value="RepB-like_DNA_primase_dom"/>
</dbReference>
<evidence type="ECO:0000313" key="4">
    <source>
        <dbReference type="Proteomes" id="UP000198525"/>
    </source>
</evidence>